<dbReference type="OrthoDB" id="282973at2759"/>
<dbReference type="InterPro" id="IPR011001">
    <property type="entry name" value="Saposin-like"/>
</dbReference>
<dbReference type="PANTHER" id="PTHR10340:SF57">
    <property type="entry name" value="METALLOPHOS DOMAIN-CONTAINING PROTEIN"/>
    <property type="match status" value="1"/>
</dbReference>
<keyword evidence="7" id="KW-1185">Reference proteome</keyword>
<dbReference type="PANTHER" id="PTHR10340">
    <property type="entry name" value="SPHINGOMYELIN PHOSPHODIESTERASE"/>
    <property type="match status" value="1"/>
</dbReference>
<dbReference type="GO" id="GO:0016787">
    <property type="term" value="F:hydrolase activity"/>
    <property type="evidence" value="ECO:0007669"/>
    <property type="project" value="UniProtKB-KW"/>
</dbReference>
<dbReference type="SMART" id="SM00741">
    <property type="entry name" value="SapB"/>
    <property type="match status" value="1"/>
</dbReference>
<keyword evidence="3" id="KW-0325">Glycoprotein</keyword>
<accession>L8H216</accession>
<dbReference type="KEGG" id="acan:ACA1_264590"/>
<feature type="signal peptide" evidence="4">
    <location>
        <begin position="1"/>
        <end position="30"/>
    </location>
</feature>
<keyword evidence="2" id="KW-1015">Disulfide bond</keyword>
<protein>
    <recommendedName>
        <fullName evidence="5">Saposin B-type domain-containing protein</fullName>
    </recommendedName>
</protein>
<dbReference type="GO" id="GO:0006629">
    <property type="term" value="P:lipid metabolic process"/>
    <property type="evidence" value="ECO:0007669"/>
    <property type="project" value="InterPro"/>
</dbReference>
<dbReference type="VEuPathDB" id="AmoebaDB:ACA1_264590"/>
<dbReference type="Gene3D" id="1.10.225.10">
    <property type="entry name" value="Saposin-like"/>
    <property type="match status" value="1"/>
</dbReference>
<dbReference type="AlphaFoldDB" id="L8H216"/>
<dbReference type="PROSITE" id="PS50015">
    <property type="entry name" value="SAP_B"/>
    <property type="match status" value="1"/>
</dbReference>
<keyword evidence="4" id="KW-0732">Signal</keyword>
<sequence length="244" mass="26562">MAQGRWSTRSCLVLCLSLVFASCLLALVGAKPSSSSKGGLDPFARPGAVQLFANMKKALGLPQHATAPPLLECEVCKYFMDTIDDILENNGTIEAIEAVVADICVLFQIQVAEVCDGVAREFGPIVVDVFTSRFISNEEVCVHFLLCPESAATTSPITVQEERRRSKVVHNAKKDWRYAGMVTEDSDEQVALIKGPQTGKVDASGVGRFLQLTDMHFDAQYKAGTNVHCDVPLCCRSRYAFPLA</sequence>
<gene>
    <name evidence="6" type="ORF">ACA1_264590</name>
</gene>
<evidence type="ECO:0000313" key="6">
    <source>
        <dbReference type="EMBL" id="ELR19285.1"/>
    </source>
</evidence>
<dbReference type="EMBL" id="KB007933">
    <property type="protein sequence ID" value="ELR19285.1"/>
    <property type="molecule type" value="Genomic_DNA"/>
</dbReference>
<dbReference type="Pfam" id="PF05184">
    <property type="entry name" value="SapB_1"/>
    <property type="match status" value="1"/>
</dbReference>
<dbReference type="InterPro" id="IPR008139">
    <property type="entry name" value="SaposinB_dom"/>
</dbReference>
<reference evidence="6 7" key="1">
    <citation type="journal article" date="2013" name="Genome Biol.">
        <title>Genome of Acanthamoeba castellanii highlights extensive lateral gene transfer and early evolution of tyrosine kinase signaling.</title>
        <authorList>
            <person name="Clarke M."/>
            <person name="Lohan A.J."/>
            <person name="Liu B."/>
            <person name="Lagkouvardos I."/>
            <person name="Roy S."/>
            <person name="Zafar N."/>
            <person name="Bertelli C."/>
            <person name="Schilde C."/>
            <person name="Kianianmomeni A."/>
            <person name="Burglin T.R."/>
            <person name="Frech C."/>
            <person name="Turcotte B."/>
            <person name="Kopec K.O."/>
            <person name="Synnott J.M."/>
            <person name="Choo C."/>
            <person name="Paponov I."/>
            <person name="Finkler A."/>
            <person name="Soon Heng Tan C."/>
            <person name="Hutchins A.P."/>
            <person name="Weinmeier T."/>
            <person name="Rattei T."/>
            <person name="Chu J.S."/>
            <person name="Gimenez G."/>
            <person name="Irimia M."/>
            <person name="Rigden D.J."/>
            <person name="Fitzpatrick D.A."/>
            <person name="Lorenzo-Morales J."/>
            <person name="Bateman A."/>
            <person name="Chiu C.H."/>
            <person name="Tang P."/>
            <person name="Hegemann P."/>
            <person name="Fromm H."/>
            <person name="Raoult D."/>
            <person name="Greub G."/>
            <person name="Miranda-Saavedra D."/>
            <person name="Chen N."/>
            <person name="Nash P."/>
            <person name="Ginger M.L."/>
            <person name="Horn M."/>
            <person name="Schaap P."/>
            <person name="Caler L."/>
            <person name="Loftus B."/>
        </authorList>
    </citation>
    <scope>NUCLEOTIDE SEQUENCE [LARGE SCALE GENOMIC DNA]</scope>
    <source>
        <strain evidence="6 7">Neff</strain>
    </source>
</reference>
<evidence type="ECO:0000259" key="5">
    <source>
        <dbReference type="PROSITE" id="PS50015"/>
    </source>
</evidence>
<proteinExistence type="predicted"/>
<dbReference type="PROSITE" id="PS51257">
    <property type="entry name" value="PROKAR_LIPOPROTEIN"/>
    <property type="match status" value="1"/>
</dbReference>
<evidence type="ECO:0000256" key="3">
    <source>
        <dbReference type="ARBA" id="ARBA00023180"/>
    </source>
</evidence>
<keyword evidence="1" id="KW-0378">Hydrolase</keyword>
<dbReference type="RefSeq" id="XP_004341370.1">
    <property type="nucleotide sequence ID" value="XM_004341322.1"/>
</dbReference>
<evidence type="ECO:0000256" key="1">
    <source>
        <dbReference type="ARBA" id="ARBA00022801"/>
    </source>
</evidence>
<name>L8H216_ACACF</name>
<evidence type="ECO:0000256" key="4">
    <source>
        <dbReference type="SAM" id="SignalP"/>
    </source>
</evidence>
<evidence type="ECO:0000313" key="7">
    <source>
        <dbReference type="Proteomes" id="UP000011083"/>
    </source>
</evidence>
<organism evidence="6 7">
    <name type="scientific">Acanthamoeba castellanii (strain ATCC 30010 / Neff)</name>
    <dbReference type="NCBI Taxonomy" id="1257118"/>
    <lineage>
        <taxon>Eukaryota</taxon>
        <taxon>Amoebozoa</taxon>
        <taxon>Discosea</taxon>
        <taxon>Longamoebia</taxon>
        <taxon>Centramoebida</taxon>
        <taxon>Acanthamoebidae</taxon>
        <taxon>Acanthamoeba</taxon>
    </lineage>
</organism>
<dbReference type="InterPro" id="IPR007856">
    <property type="entry name" value="SapB_1"/>
</dbReference>
<dbReference type="SUPFAM" id="SSF47862">
    <property type="entry name" value="Saposin"/>
    <property type="match status" value="1"/>
</dbReference>
<evidence type="ECO:0000256" key="2">
    <source>
        <dbReference type="ARBA" id="ARBA00023157"/>
    </source>
</evidence>
<dbReference type="GeneID" id="14920062"/>
<feature type="domain" description="Saposin B-type" evidence="5">
    <location>
        <begin position="69"/>
        <end position="151"/>
    </location>
</feature>
<feature type="chain" id="PRO_5003990074" description="Saposin B-type domain-containing protein" evidence="4">
    <location>
        <begin position="31"/>
        <end position="244"/>
    </location>
</feature>
<dbReference type="Proteomes" id="UP000011083">
    <property type="component" value="Unassembled WGS sequence"/>
</dbReference>